<evidence type="ECO:0000256" key="4">
    <source>
        <dbReference type="ARBA" id="ARBA00022833"/>
    </source>
</evidence>
<evidence type="ECO:0000313" key="7">
    <source>
        <dbReference type="EMBL" id="TBU04906.1"/>
    </source>
</evidence>
<proteinExistence type="predicted"/>
<evidence type="ECO:0000313" key="8">
    <source>
        <dbReference type="Proteomes" id="UP000292362"/>
    </source>
</evidence>
<dbReference type="GO" id="GO:0005634">
    <property type="term" value="C:nucleus"/>
    <property type="evidence" value="ECO:0007669"/>
    <property type="project" value="TreeGrafter"/>
</dbReference>
<dbReference type="InterPro" id="IPR041367">
    <property type="entry name" value="Znf-CCCH_4"/>
</dbReference>
<dbReference type="SUPFAM" id="SSF90229">
    <property type="entry name" value="CCCH zinc finger"/>
    <property type="match status" value="2"/>
</dbReference>
<dbReference type="SMART" id="SM00356">
    <property type="entry name" value="ZnF_C3H1"/>
    <property type="match status" value="2"/>
</dbReference>
<dbReference type="PANTHER" id="PTHR13119">
    <property type="entry name" value="ZINC FINGER CCCH DOMAIN-CONTAINING PROTEI"/>
    <property type="match status" value="1"/>
</dbReference>
<evidence type="ECO:0000256" key="3">
    <source>
        <dbReference type="ARBA" id="ARBA00022771"/>
    </source>
</evidence>
<dbReference type="Pfam" id="PF25542">
    <property type="entry name" value="zf-CCCH_12"/>
    <property type="match status" value="1"/>
</dbReference>
<keyword evidence="3 5" id="KW-0863">Zinc-finger</keyword>
<evidence type="ECO:0000259" key="6">
    <source>
        <dbReference type="PROSITE" id="PS50103"/>
    </source>
</evidence>
<dbReference type="EMBL" id="PITJ01000073">
    <property type="protein sequence ID" value="TBU04906.1"/>
    <property type="molecule type" value="Genomic_DNA"/>
</dbReference>
<organism evidence="7 8">
    <name type="scientific">Hamiltosporidium tvaerminnensis</name>
    <dbReference type="NCBI Taxonomy" id="1176355"/>
    <lineage>
        <taxon>Eukaryota</taxon>
        <taxon>Fungi</taxon>
        <taxon>Fungi incertae sedis</taxon>
        <taxon>Microsporidia</taxon>
        <taxon>Dubosqiidae</taxon>
        <taxon>Hamiltosporidium</taxon>
    </lineage>
</organism>
<dbReference type="GO" id="GO:0045892">
    <property type="term" value="P:negative regulation of DNA-templated transcription"/>
    <property type="evidence" value="ECO:0007669"/>
    <property type="project" value="InterPro"/>
</dbReference>
<evidence type="ECO:0000256" key="2">
    <source>
        <dbReference type="ARBA" id="ARBA00022737"/>
    </source>
</evidence>
<sequence>MEVPTRLNKEYLLKYRSYKSLNIIIKDKYIEDLNDIQSSTKKFSKSTSSVANKIISKEKSLLDFSKNDENICDQEYLIVSEEESGEITNINLNKRKNKDDHISKKIQDTDTKKKNVNYRTQICKFFISNSCTRGDECTFSHDTSKFPCRAYHLRNSCTRKICLFSHKPISLEELKRMKDEEEGDVSEAINFISPLTNEKSQ</sequence>
<dbReference type="InterPro" id="IPR000571">
    <property type="entry name" value="Znf_CCCH"/>
</dbReference>
<keyword evidence="1 5" id="KW-0479">Metal-binding</keyword>
<dbReference type="GO" id="GO:0008270">
    <property type="term" value="F:zinc ion binding"/>
    <property type="evidence" value="ECO:0007669"/>
    <property type="project" value="UniProtKB-KW"/>
</dbReference>
<evidence type="ECO:0000256" key="1">
    <source>
        <dbReference type="ARBA" id="ARBA00022723"/>
    </source>
</evidence>
<comment type="caution">
    <text evidence="7">The sequence shown here is derived from an EMBL/GenBank/DDBJ whole genome shotgun (WGS) entry which is preliminary data.</text>
</comment>
<reference evidence="7 8" key="1">
    <citation type="submission" date="2017-12" db="EMBL/GenBank/DDBJ databases">
        <authorList>
            <person name="Pombert J.-F."/>
            <person name="Haag K.L."/>
            <person name="Ebert D."/>
        </authorList>
    </citation>
    <scope>NUCLEOTIDE SEQUENCE [LARGE SCALE GENOMIC DNA]</scope>
    <source>
        <strain evidence="7">FI-OER-3-3</strain>
    </source>
</reference>
<feature type="domain" description="C3H1-type" evidence="6">
    <location>
        <begin position="117"/>
        <end position="144"/>
    </location>
</feature>
<feature type="zinc finger region" description="C3H1-type" evidence="5">
    <location>
        <begin position="117"/>
        <end position="144"/>
    </location>
</feature>
<dbReference type="PROSITE" id="PS50103">
    <property type="entry name" value="ZF_C3H1"/>
    <property type="match status" value="1"/>
</dbReference>
<name>A0A4Q9LBJ4_9MICR</name>
<dbReference type="AlphaFoldDB" id="A0A4Q9LBJ4"/>
<gene>
    <name evidence="7" type="ORF">CWI37_0073p0040</name>
</gene>
<dbReference type="VEuPathDB" id="MicrosporidiaDB:CWI37_0073p0040"/>
<keyword evidence="2" id="KW-0677">Repeat</keyword>
<evidence type="ECO:0000256" key="5">
    <source>
        <dbReference type="PROSITE-ProRule" id="PRU00723"/>
    </source>
</evidence>
<dbReference type="GO" id="GO:0003723">
    <property type="term" value="F:RNA binding"/>
    <property type="evidence" value="ECO:0007669"/>
    <property type="project" value="InterPro"/>
</dbReference>
<dbReference type="InterPro" id="IPR045124">
    <property type="entry name" value="Su(sable)-like"/>
</dbReference>
<dbReference type="Gene3D" id="4.10.1000.10">
    <property type="entry name" value="Zinc finger, CCCH-type"/>
    <property type="match status" value="1"/>
</dbReference>
<protein>
    <recommendedName>
        <fullName evidence="6">C3H1-type domain-containing protein</fullName>
    </recommendedName>
</protein>
<keyword evidence="4 5" id="KW-0862">Zinc</keyword>
<dbReference type="Pfam" id="PF18044">
    <property type="entry name" value="zf-CCCH_4"/>
    <property type="match status" value="1"/>
</dbReference>
<dbReference type="PANTHER" id="PTHR13119:SF12">
    <property type="entry name" value="PROTEIN SUPPRESSOR OF SABLE"/>
    <property type="match status" value="1"/>
</dbReference>
<accession>A0A4Q9LBJ4</accession>
<dbReference type="Proteomes" id="UP000292362">
    <property type="component" value="Unassembled WGS sequence"/>
</dbReference>
<dbReference type="InterPro" id="IPR036855">
    <property type="entry name" value="Znf_CCCH_sf"/>
</dbReference>